<dbReference type="AlphaFoldDB" id="A0A1B2HP33"/>
<dbReference type="STRING" id="1586287.BBK82_28800"/>
<dbReference type="OrthoDB" id="3683596at2"/>
<dbReference type="Proteomes" id="UP000093053">
    <property type="component" value="Chromosome"/>
</dbReference>
<accession>A0A1B2HP33</accession>
<organism evidence="1 2">
    <name type="scientific">Lentzea guizhouensis</name>
    <dbReference type="NCBI Taxonomy" id="1586287"/>
    <lineage>
        <taxon>Bacteria</taxon>
        <taxon>Bacillati</taxon>
        <taxon>Actinomycetota</taxon>
        <taxon>Actinomycetes</taxon>
        <taxon>Pseudonocardiales</taxon>
        <taxon>Pseudonocardiaceae</taxon>
        <taxon>Lentzea</taxon>
    </lineage>
</organism>
<dbReference type="KEGG" id="led:BBK82_28800"/>
<dbReference type="RefSeq" id="WP_065917796.1">
    <property type="nucleotide sequence ID" value="NZ_CP016793.1"/>
</dbReference>
<proteinExistence type="predicted"/>
<keyword evidence="2" id="KW-1185">Reference proteome</keyword>
<gene>
    <name evidence="1" type="ORF">BBK82_28800</name>
</gene>
<dbReference type="EMBL" id="CP016793">
    <property type="protein sequence ID" value="ANZ39455.1"/>
    <property type="molecule type" value="Genomic_DNA"/>
</dbReference>
<dbReference type="InterPro" id="IPR016181">
    <property type="entry name" value="Acyl_CoA_acyltransferase"/>
</dbReference>
<protein>
    <recommendedName>
        <fullName evidence="3">BioF2-like acetyltransferase domain-containing protein</fullName>
    </recommendedName>
</protein>
<evidence type="ECO:0000313" key="1">
    <source>
        <dbReference type="EMBL" id="ANZ39455.1"/>
    </source>
</evidence>
<reference evidence="1 2" key="1">
    <citation type="submission" date="2016-07" db="EMBL/GenBank/DDBJ databases">
        <title>Complete genome sequence of the Lentzea guizhouensis DHS C013.</title>
        <authorList>
            <person name="Cao C."/>
        </authorList>
    </citation>
    <scope>NUCLEOTIDE SEQUENCE [LARGE SCALE GENOMIC DNA]</scope>
    <source>
        <strain evidence="1 2">DHS C013</strain>
    </source>
</reference>
<name>A0A1B2HP33_9PSEU</name>
<evidence type="ECO:0008006" key="3">
    <source>
        <dbReference type="Google" id="ProtNLM"/>
    </source>
</evidence>
<sequence length="324" mass="35524">MSLLTTPAWLAAMSGRLPPTVALRADGVEAHAFVQHEPLPREFFDLQHVLTTTAPALPITREPIDSPPWVPALTVMVPGYECLPTGPRAGDPEALHGLVSAALAHDVPTVAFLYTRPGPLETVLHDRGFTRVPLSMTWDLHLPGTGITDYLAAFPRKRRKEIRREMRSVADVHREEPDLDELAALRCQLSRKYRGAADIAVERRKLAALAAMDSITLVARPDSGNAVGFAMFARHDGDWTCTAVGFDYTDARSRLAYFGTAYYAAAEHAYAERVRTIGYGQGSWQAKRSRGCTGTPLTGWVRTRDPLLAEALAVSAATTRREVL</sequence>
<dbReference type="SUPFAM" id="SSF55729">
    <property type="entry name" value="Acyl-CoA N-acyltransferases (Nat)"/>
    <property type="match status" value="1"/>
</dbReference>
<evidence type="ECO:0000313" key="2">
    <source>
        <dbReference type="Proteomes" id="UP000093053"/>
    </source>
</evidence>